<evidence type="ECO:0000313" key="1">
    <source>
        <dbReference type="EMBL" id="KAJ8047906.1"/>
    </source>
</evidence>
<proteinExistence type="predicted"/>
<reference evidence="1" key="1">
    <citation type="submission" date="2021-10" db="EMBL/GenBank/DDBJ databases">
        <title>Tropical sea cucumber genome reveals ecological adaptation and Cuvierian tubules defense mechanism.</title>
        <authorList>
            <person name="Chen T."/>
        </authorList>
    </citation>
    <scope>NUCLEOTIDE SEQUENCE</scope>
    <source>
        <strain evidence="1">Nanhai2018</strain>
        <tissue evidence="1">Muscle</tissue>
    </source>
</reference>
<keyword evidence="2" id="KW-1185">Reference proteome</keyword>
<organism evidence="1 2">
    <name type="scientific">Holothuria leucospilota</name>
    <name type="common">Black long sea cucumber</name>
    <name type="synonym">Mertensiothuria leucospilota</name>
    <dbReference type="NCBI Taxonomy" id="206669"/>
    <lineage>
        <taxon>Eukaryota</taxon>
        <taxon>Metazoa</taxon>
        <taxon>Echinodermata</taxon>
        <taxon>Eleutherozoa</taxon>
        <taxon>Echinozoa</taxon>
        <taxon>Holothuroidea</taxon>
        <taxon>Aspidochirotacea</taxon>
        <taxon>Aspidochirotida</taxon>
        <taxon>Holothuriidae</taxon>
        <taxon>Holothuria</taxon>
    </lineage>
</organism>
<dbReference type="EMBL" id="JAIZAY010000001">
    <property type="protein sequence ID" value="KAJ8047906.1"/>
    <property type="molecule type" value="Genomic_DNA"/>
</dbReference>
<accession>A0A9Q1CMA6</accession>
<dbReference type="AlphaFoldDB" id="A0A9Q1CMA6"/>
<name>A0A9Q1CMA6_HOLLE</name>
<sequence length="67" mass="8104">MYQKNILSMLFAPDNIFKKMHTLQLFYWLAKCNRKIVIPECKCEQCIKRIFLVCCLLLTTYLERCTH</sequence>
<dbReference type="Proteomes" id="UP001152320">
    <property type="component" value="Chromosome 1"/>
</dbReference>
<gene>
    <name evidence="1" type="ORF">HOLleu_00020</name>
</gene>
<protein>
    <submittedName>
        <fullName evidence="1">Uncharacterized protein</fullName>
    </submittedName>
</protein>
<evidence type="ECO:0000313" key="2">
    <source>
        <dbReference type="Proteomes" id="UP001152320"/>
    </source>
</evidence>
<comment type="caution">
    <text evidence="1">The sequence shown here is derived from an EMBL/GenBank/DDBJ whole genome shotgun (WGS) entry which is preliminary data.</text>
</comment>